<protein>
    <submittedName>
        <fullName evidence="4">Quinoprotein relay system zinc metallohydrolase 2</fullName>
    </submittedName>
</protein>
<dbReference type="NCBIfam" id="TIGR04559">
    <property type="entry name" value="SoxH_rel_PQQ_2"/>
    <property type="match status" value="1"/>
</dbReference>
<dbReference type="InterPro" id="IPR050855">
    <property type="entry name" value="NDM-1-like"/>
</dbReference>
<proteinExistence type="inferred from homology"/>
<comment type="caution">
    <text evidence="4">The sequence shown here is derived from an EMBL/GenBank/DDBJ whole genome shotgun (WGS) entry which is preliminary data.</text>
</comment>
<organism evidence="4 5">
    <name type="scientific">Roseateles agri</name>
    <dbReference type="NCBI Taxonomy" id="3098619"/>
    <lineage>
        <taxon>Bacteria</taxon>
        <taxon>Pseudomonadati</taxon>
        <taxon>Pseudomonadota</taxon>
        <taxon>Betaproteobacteria</taxon>
        <taxon>Burkholderiales</taxon>
        <taxon>Sphaerotilaceae</taxon>
        <taxon>Roseateles</taxon>
    </lineage>
</organism>
<dbReference type="Proteomes" id="UP001285263">
    <property type="component" value="Unassembled WGS sequence"/>
</dbReference>
<dbReference type="Gene3D" id="3.60.15.10">
    <property type="entry name" value="Ribonuclease Z/Hydroxyacylglutathione hydrolase-like"/>
    <property type="match status" value="1"/>
</dbReference>
<evidence type="ECO:0000259" key="3">
    <source>
        <dbReference type="SMART" id="SM00849"/>
    </source>
</evidence>
<dbReference type="CDD" id="cd16282">
    <property type="entry name" value="metallo-hydrolase-like_MBL-fold"/>
    <property type="match status" value="1"/>
</dbReference>
<evidence type="ECO:0000313" key="5">
    <source>
        <dbReference type="Proteomes" id="UP001285263"/>
    </source>
</evidence>
<dbReference type="RefSeq" id="WP_320424097.1">
    <property type="nucleotide sequence ID" value="NZ_JAXCLA010000005.1"/>
</dbReference>
<gene>
    <name evidence="4" type="ORF">SNE35_16900</name>
</gene>
<dbReference type="PANTHER" id="PTHR42951">
    <property type="entry name" value="METALLO-BETA-LACTAMASE DOMAIN-CONTAINING"/>
    <property type="match status" value="1"/>
</dbReference>
<dbReference type="InterPro" id="IPR036866">
    <property type="entry name" value="RibonucZ/Hydroxyglut_hydro"/>
</dbReference>
<dbReference type="SUPFAM" id="SSF56281">
    <property type="entry name" value="Metallo-hydrolase/oxidoreductase"/>
    <property type="match status" value="1"/>
</dbReference>
<keyword evidence="5" id="KW-1185">Reference proteome</keyword>
<evidence type="ECO:0000313" key="4">
    <source>
        <dbReference type="EMBL" id="MDY0746200.1"/>
    </source>
</evidence>
<dbReference type="EMBL" id="JAXCLA010000005">
    <property type="protein sequence ID" value="MDY0746200.1"/>
    <property type="molecule type" value="Genomic_DNA"/>
</dbReference>
<dbReference type="InterPro" id="IPR001279">
    <property type="entry name" value="Metallo-B-lactamas"/>
</dbReference>
<sequence length="308" mass="33228">MMKRLLPGLLLFIASFAAGAAPLPSTQIAAGIYLHSGVQEDWLPANNGDIANLVLITGTRCAAVVDTGGSPAVGRGWREAVAQRTKLPVCYVILTHAHVDHMLGNAAFAGPDTRFVASARFAAAQTAREDYIEHTVERDFGQHLAAADFVTPALTATPDKPLQLDLGGRTLRIEAWPTAHTDNDLSVYDEQTKTLILGDLLFAGHLPVLDGKLRGWLAVMDTLHARRDVALAVPGHGPISRDWPAALDAQTRYLQALQRDVRAAIKAGLPLQKAVDTVPCDGASSWLLVDQFHKRNVTAAFAELEWED</sequence>
<accession>A0ABU5DIT3</accession>
<name>A0ABU5DIT3_9BURK</name>
<evidence type="ECO:0000256" key="1">
    <source>
        <dbReference type="ARBA" id="ARBA00005250"/>
    </source>
</evidence>
<comment type="similarity">
    <text evidence="1">Belongs to the metallo-beta-lactamase superfamily. Class-B beta-lactamase family.</text>
</comment>
<feature type="domain" description="Metallo-beta-lactamase" evidence="3">
    <location>
        <begin position="50"/>
        <end position="236"/>
    </location>
</feature>
<feature type="signal peptide" evidence="2">
    <location>
        <begin position="1"/>
        <end position="20"/>
    </location>
</feature>
<evidence type="ECO:0000256" key="2">
    <source>
        <dbReference type="SAM" id="SignalP"/>
    </source>
</evidence>
<dbReference type="Pfam" id="PF00753">
    <property type="entry name" value="Lactamase_B"/>
    <property type="match status" value="1"/>
</dbReference>
<reference evidence="4 5" key="1">
    <citation type="submission" date="2023-11" db="EMBL/GenBank/DDBJ databases">
        <title>Paucibacter sp. nov., isolated from fresh soil in Korea.</title>
        <authorList>
            <person name="Le N.T.T."/>
        </authorList>
    </citation>
    <scope>NUCLEOTIDE SEQUENCE [LARGE SCALE GENOMIC DNA]</scope>
    <source>
        <strain evidence="4 5">R3-3</strain>
    </source>
</reference>
<dbReference type="PANTHER" id="PTHR42951:SF4">
    <property type="entry name" value="ACYL-COENZYME A THIOESTERASE MBLAC2"/>
    <property type="match status" value="1"/>
</dbReference>
<dbReference type="SMART" id="SM00849">
    <property type="entry name" value="Lactamase_B"/>
    <property type="match status" value="1"/>
</dbReference>
<dbReference type="InterPro" id="IPR030829">
    <property type="entry name" value="SoxH-rel_PQQ_2"/>
</dbReference>
<feature type="chain" id="PRO_5047062154" evidence="2">
    <location>
        <begin position="21"/>
        <end position="308"/>
    </location>
</feature>
<keyword evidence="2" id="KW-0732">Signal</keyword>